<dbReference type="PROSITE" id="PS00409">
    <property type="entry name" value="PROKAR_NTER_METHYL"/>
    <property type="match status" value="1"/>
</dbReference>
<evidence type="ECO:0000313" key="3">
    <source>
        <dbReference type="EMBL" id="OGZ57793.1"/>
    </source>
</evidence>
<dbReference type="InterPro" id="IPR012902">
    <property type="entry name" value="N_methyl_site"/>
</dbReference>
<keyword evidence="1" id="KW-1133">Transmembrane helix</keyword>
<dbReference type="Proteomes" id="UP000177932">
    <property type="component" value="Unassembled WGS sequence"/>
</dbReference>
<dbReference type="Gene3D" id="3.30.700.10">
    <property type="entry name" value="Glycoprotein, Type 4 Pilin"/>
    <property type="match status" value="1"/>
</dbReference>
<dbReference type="Pfam" id="PF07963">
    <property type="entry name" value="N_methyl"/>
    <property type="match status" value="1"/>
</dbReference>
<dbReference type="InterPro" id="IPR013545">
    <property type="entry name" value="T2SS_protein-GspG_C"/>
</dbReference>
<dbReference type="EMBL" id="MHOD01000022">
    <property type="protein sequence ID" value="OGZ57793.1"/>
    <property type="molecule type" value="Genomic_DNA"/>
</dbReference>
<name>A0A1G2H5Q1_9BACT</name>
<feature type="transmembrane region" description="Helical" evidence="1">
    <location>
        <begin position="12"/>
        <end position="34"/>
    </location>
</feature>
<gene>
    <name evidence="3" type="ORF">A2827_01090</name>
</gene>
<dbReference type="STRING" id="1802158.A2827_01090"/>
<accession>A0A1G2H5Q1</accession>
<dbReference type="AlphaFoldDB" id="A0A1G2H5Q1"/>
<keyword evidence="1" id="KW-0812">Transmembrane</keyword>
<evidence type="ECO:0000313" key="4">
    <source>
        <dbReference type="Proteomes" id="UP000177932"/>
    </source>
</evidence>
<keyword evidence="1" id="KW-0472">Membrane</keyword>
<feature type="domain" description="Type II secretion system protein GspG C-terminal" evidence="2">
    <location>
        <begin position="101"/>
        <end position="163"/>
    </location>
</feature>
<dbReference type="InterPro" id="IPR045584">
    <property type="entry name" value="Pilin-like"/>
</dbReference>
<sequence length="169" mass="18944">MNFSFRNNHGYTLIEMLVVIFILGVLSTIMVVSLRNAREKAMIAKVSVELNQIFNALLIMEDDTKQWPGHKVPYRVELATGNEICDDGCAYSLSDCRAGLLCDDPGTPYQRWDGPYLKGAPSDPWGNEYFFDTDYNIDGDMYAVIGSYGPDGTGNNEYNSDDILFELAK</sequence>
<reference evidence="3 4" key="1">
    <citation type="journal article" date="2016" name="Nat. Commun.">
        <title>Thousands of microbial genomes shed light on interconnected biogeochemical processes in an aquifer system.</title>
        <authorList>
            <person name="Anantharaman K."/>
            <person name="Brown C.T."/>
            <person name="Hug L.A."/>
            <person name="Sharon I."/>
            <person name="Castelle C.J."/>
            <person name="Probst A.J."/>
            <person name="Thomas B.C."/>
            <person name="Singh A."/>
            <person name="Wilkins M.J."/>
            <person name="Karaoz U."/>
            <person name="Brodie E.L."/>
            <person name="Williams K.H."/>
            <person name="Hubbard S.S."/>
            <person name="Banfield J.F."/>
        </authorList>
    </citation>
    <scope>NUCLEOTIDE SEQUENCE [LARGE SCALE GENOMIC DNA]</scope>
</reference>
<evidence type="ECO:0000259" key="2">
    <source>
        <dbReference type="Pfam" id="PF08334"/>
    </source>
</evidence>
<proteinExistence type="predicted"/>
<dbReference type="SUPFAM" id="SSF54523">
    <property type="entry name" value="Pili subunits"/>
    <property type="match status" value="1"/>
</dbReference>
<dbReference type="PANTHER" id="PTHR30093">
    <property type="entry name" value="GENERAL SECRETION PATHWAY PROTEIN G"/>
    <property type="match status" value="1"/>
</dbReference>
<comment type="caution">
    <text evidence="3">The sequence shown here is derived from an EMBL/GenBank/DDBJ whole genome shotgun (WGS) entry which is preliminary data.</text>
</comment>
<protein>
    <recommendedName>
        <fullName evidence="2">Type II secretion system protein GspG C-terminal domain-containing protein</fullName>
    </recommendedName>
</protein>
<organism evidence="3 4">
    <name type="scientific">Candidatus Spechtbacteria bacterium RIFCSPHIGHO2_01_FULL_43_30</name>
    <dbReference type="NCBI Taxonomy" id="1802158"/>
    <lineage>
        <taxon>Bacteria</taxon>
        <taxon>Candidatus Spechtiibacteriota</taxon>
    </lineage>
</organism>
<evidence type="ECO:0000256" key="1">
    <source>
        <dbReference type="SAM" id="Phobius"/>
    </source>
</evidence>
<dbReference type="NCBIfam" id="TIGR02532">
    <property type="entry name" value="IV_pilin_GFxxxE"/>
    <property type="match status" value="1"/>
</dbReference>
<dbReference type="Pfam" id="PF08334">
    <property type="entry name" value="T2SSG"/>
    <property type="match status" value="1"/>
</dbReference>